<dbReference type="GO" id="GO:0005886">
    <property type="term" value="C:plasma membrane"/>
    <property type="evidence" value="ECO:0007669"/>
    <property type="project" value="TreeGrafter"/>
</dbReference>
<feature type="transmembrane region" description="Helical" evidence="10">
    <location>
        <begin position="399"/>
        <end position="421"/>
    </location>
</feature>
<evidence type="ECO:0000256" key="9">
    <source>
        <dbReference type="SAM" id="MobiDB-lite"/>
    </source>
</evidence>
<dbReference type="InterPro" id="IPR048528">
    <property type="entry name" value="Lamp2-like_luminal"/>
</dbReference>
<dbReference type="GO" id="GO:0005765">
    <property type="term" value="C:lysosomal membrane"/>
    <property type="evidence" value="ECO:0007669"/>
    <property type="project" value="UniProtKB-SubCell"/>
</dbReference>
<feature type="compositionally biased region" description="Low complexity" evidence="9">
    <location>
        <begin position="168"/>
        <end position="186"/>
    </location>
</feature>
<dbReference type="EMBL" id="AKHW03006437">
    <property type="protein sequence ID" value="KYO20034.1"/>
    <property type="molecule type" value="Genomic_DNA"/>
</dbReference>
<dbReference type="PROSITE" id="PS51407">
    <property type="entry name" value="LAMP_3"/>
    <property type="match status" value="1"/>
</dbReference>
<comment type="similarity">
    <text evidence="8">Belongs to the LAMP family.</text>
</comment>
<evidence type="ECO:0000256" key="2">
    <source>
        <dbReference type="ARBA" id="ARBA00022692"/>
    </source>
</evidence>
<keyword evidence="8" id="KW-1015">Disulfide bond</keyword>
<evidence type="ECO:0000256" key="6">
    <source>
        <dbReference type="ARBA" id="ARBA00023136"/>
    </source>
</evidence>
<dbReference type="GO" id="GO:0031902">
    <property type="term" value="C:late endosome membrane"/>
    <property type="evidence" value="ECO:0007669"/>
    <property type="project" value="TreeGrafter"/>
</dbReference>
<dbReference type="eggNOG" id="KOG4818">
    <property type="taxonomic scope" value="Eukaryota"/>
</dbReference>
<dbReference type="Pfam" id="PF01299">
    <property type="entry name" value="Lamp2-like_luminal"/>
    <property type="match status" value="1"/>
</dbReference>
<evidence type="ECO:0000313" key="13">
    <source>
        <dbReference type="Proteomes" id="UP000050525"/>
    </source>
</evidence>
<keyword evidence="7" id="KW-0325">Glycoprotein</keyword>
<keyword evidence="13" id="KW-1185">Reference proteome</keyword>
<evidence type="ECO:0000256" key="5">
    <source>
        <dbReference type="ARBA" id="ARBA00022989"/>
    </source>
</evidence>
<protein>
    <submittedName>
        <fullName evidence="12">Lysosome-associated membrane glycoprotein 3 isoform A</fullName>
    </submittedName>
</protein>
<comment type="caution">
    <text evidence="8">Lacks conserved residue(s) required for the propagation of feature annotation.</text>
</comment>
<keyword evidence="5 10" id="KW-1133">Transmembrane helix</keyword>
<evidence type="ECO:0000256" key="8">
    <source>
        <dbReference type="PROSITE-ProRule" id="PRU00740"/>
    </source>
</evidence>
<evidence type="ECO:0000256" key="4">
    <source>
        <dbReference type="ARBA" id="ARBA00022753"/>
    </source>
</evidence>
<dbReference type="Gene3D" id="2.40.160.110">
    <property type="match status" value="1"/>
</dbReference>
<keyword evidence="4" id="KW-0967">Endosome</keyword>
<sequence length="422" mass="45768">MLRLLVSAENSDTIFAASTMDMRVFKVVQLTLAWALLSGHDAVMATEPEVKPAFLRGTQPSAHHQSSTDASNTLLSSTTGLMTTTLLRTTAEQEQTATQIANHQLVTTASALNTMTDGRANVTQLTNQATHAILTRDKNTTAMANQTESHAVSVTAASKITLKTTPKSTNLTTTHKTTKTTATTKKTTVHPRTQVTTPATTAATTAVPPTFAPQPSTPQTGNYSVTDGEMTCVLAVMGLGLIVHDTVKRNVGYFNIDPNMTQISGTCVMEESVITISFNGGTIRFTFLKKDPEYYVSELEANLEIPNEGSWKKIIRKPMFTTKLGDSFKCLSKQTVDLENHFQLIIVNMQLQAFKIVGNTFGKEEECPLDRNKNTVPVIVALMCFTVCAWTSTQLASTLVTLQLACVIVLVLMVVTLCGICH</sequence>
<dbReference type="STRING" id="8496.A0A151M688"/>
<keyword evidence="3" id="KW-0732">Signal</keyword>
<proteinExistence type="inferred from homology"/>
<comment type="caution">
    <text evidence="12">The sequence shown here is derived from an EMBL/GenBank/DDBJ whole genome shotgun (WGS) entry which is preliminary data.</text>
</comment>
<evidence type="ECO:0000259" key="11">
    <source>
        <dbReference type="Pfam" id="PF01299"/>
    </source>
</evidence>
<keyword evidence="2 8" id="KW-0812">Transmembrane</keyword>
<evidence type="ECO:0000256" key="7">
    <source>
        <dbReference type="ARBA" id="ARBA00023180"/>
    </source>
</evidence>
<gene>
    <name evidence="12" type="primary">LAMP3-1</name>
    <name evidence="12" type="ORF">Y1Q_0010631</name>
</gene>
<organism evidence="12 13">
    <name type="scientific">Alligator mississippiensis</name>
    <name type="common">American alligator</name>
    <dbReference type="NCBI Taxonomy" id="8496"/>
    <lineage>
        <taxon>Eukaryota</taxon>
        <taxon>Metazoa</taxon>
        <taxon>Chordata</taxon>
        <taxon>Craniata</taxon>
        <taxon>Vertebrata</taxon>
        <taxon>Euteleostomi</taxon>
        <taxon>Archelosauria</taxon>
        <taxon>Archosauria</taxon>
        <taxon>Crocodylia</taxon>
        <taxon>Alligatoridae</taxon>
        <taxon>Alligatorinae</taxon>
        <taxon>Alligator</taxon>
    </lineage>
</organism>
<dbReference type="PRINTS" id="PR00336">
    <property type="entry name" value="LYSASSOCTDMP"/>
</dbReference>
<feature type="region of interest" description="Disordered" evidence="9">
    <location>
        <begin position="168"/>
        <end position="222"/>
    </location>
</feature>
<evidence type="ECO:0000256" key="3">
    <source>
        <dbReference type="ARBA" id="ARBA00022729"/>
    </source>
</evidence>
<evidence type="ECO:0000256" key="1">
    <source>
        <dbReference type="ARBA" id="ARBA00004530"/>
    </source>
</evidence>
<dbReference type="AlphaFoldDB" id="A0A151M688"/>
<feature type="disulfide bond" evidence="8">
    <location>
        <begin position="330"/>
        <end position="367"/>
    </location>
</feature>
<evidence type="ECO:0000313" key="12">
    <source>
        <dbReference type="EMBL" id="KYO20034.1"/>
    </source>
</evidence>
<comment type="subcellular location">
    <subcellularLocation>
        <location evidence="1">Endosome membrane</location>
        <topology evidence="1">Single-pass type I membrane protein</topology>
    </subcellularLocation>
    <subcellularLocation>
        <location evidence="8">Lysosome membrane</location>
        <topology evidence="8">Single-pass type I membrane protein</topology>
    </subcellularLocation>
</comment>
<feature type="domain" description="Lysosome-associated membrane glycoprotein 2-like luminal" evidence="11">
    <location>
        <begin position="218"/>
        <end position="356"/>
    </location>
</feature>
<keyword evidence="6 8" id="KW-0472">Membrane</keyword>
<name>A0A151M688_ALLMI</name>
<dbReference type="GO" id="GO:0072594">
    <property type="term" value="P:establishment of protein localization to organelle"/>
    <property type="evidence" value="ECO:0007669"/>
    <property type="project" value="TreeGrafter"/>
</dbReference>
<feature type="compositionally biased region" description="Low complexity" evidence="9">
    <location>
        <begin position="193"/>
        <end position="209"/>
    </location>
</feature>
<dbReference type="PANTHER" id="PTHR11506:SF30">
    <property type="entry name" value="LYSOSOME-ASSOCIATED MEMBRANE GLYCOPROTEIN 3"/>
    <property type="match status" value="1"/>
</dbReference>
<dbReference type="PANTHER" id="PTHR11506">
    <property type="entry name" value="LYSOSOME-ASSOCIATED MEMBRANE GLYCOPROTEIN"/>
    <property type="match status" value="1"/>
</dbReference>
<keyword evidence="8" id="KW-0458">Lysosome</keyword>
<dbReference type="InterPro" id="IPR002000">
    <property type="entry name" value="Lysosome-assoc_membr_glycop"/>
</dbReference>
<reference evidence="12 13" key="1">
    <citation type="journal article" date="2012" name="Genome Biol.">
        <title>Sequencing three crocodilian genomes to illuminate the evolution of archosaurs and amniotes.</title>
        <authorList>
            <person name="St John J.A."/>
            <person name="Braun E.L."/>
            <person name="Isberg S.R."/>
            <person name="Miles L.G."/>
            <person name="Chong A.Y."/>
            <person name="Gongora J."/>
            <person name="Dalzell P."/>
            <person name="Moran C."/>
            <person name="Bed'hom B."/>
            <person name="Abzhanov A."/>
            <person name="Burgess S.C."/>
            <person name="Cooksey A.M."/>
            <person name="Castoe T.A."/>
            <person name="Crawford N.G."/>
            <person name="Densmore L.D."/>
            <person name="Drew J.C."/>
            <person name="Edwards S.V."/>
            <person name="Faircloth B.C."/>
            <person name="Fujita M.K."/>
            <person name="Greenwold M.J."/>
            <person name="Hoffmann F.G."/>
            <person name="Howard J.M."/>
            <person name="Iguchi T."/>
            <person name="Janes D.E."/>
            <person name="Khan S.Y."/>
            <person name="Kohno S."/>
            <person name="de Koning A.J."/>
            <person name="Lance S.L."/>
            <person name="McCarthy F.M."/>
            <person name="McCormack J.E."/>
            <person name="Merchant M.E."/>
            <person name="Peterson D.G."/>
            <person name="Pollock D.D."/>
            <person name="Pourmand N."/>
            <person name="Raney B.J."/>
            <person name="Roessler K.A."/>
            <person name="Sanford J.R."/>
            <person name="Sawyer R.H."/>
            <person name="Schmidt C.J."/>
            <person name="Triplett E.W."/>
            <person name="Tuberville T.D."/>
            <person name="Venegas-Anaya M."/>
            <person name="Howard J.T."/>
            <person name="Jarvis E.D."/>
            <person name="Guillette L.J.Jr."/>
            <person name="Glenn T.C."/>
            <person name="Green R.E."/>
            <person name="Ray D.A."/>
        </authorList>
    </citation>
    <scope>NUCLEOTIDE SEQUENCE [LARGE SCALE GENOMIC DNA]</scope>
    <source>
        <strain evidence="12">KSC_2009_1</strain>
    </source>
</reference>
<dbReference type="Proteomes" id="UP000050525">
    <property type="component" value="Unassembled WGS sequence"/>
</dbReference>
<accession>A0A151M688</accession>
<evidence type="ECO:0000256" key="10">
    <source>
        <dbReference type="SAM" id="Phobius"/>
    </source>
</evidence>